<dbReference type="GO" id="GO:0032259">
    <property type="term" value="P:methylation"/>
    <property type="evidence" value="ECO:0007669"/>
    <property type="project" value="UniProtKB-KW"/>
</dbReference>
<feature type="compositionally biased region" description="Basic and acidic residues" evidence="1">
    <location>
        <begin position="258"/>
        <end position="272"/>
    </location>
</feature>
<reference evidence="3 4" key="1">
    <citation type="submission" date="2019-07" db="EMBL/GenBank/DDBJ databases">
        <title>Ln-dependent methylotrophs.</title>
        <authorList>
            <person name="Tani A."/>
        </authorList>
    </citation>
    <scope>NUCLEOTIDE SEQUENCE [LARGE SCALE GENOMIC DNA]</scope>
    <source>
        <strain evidence="3 4">SM89A</strain>
    </source>
</reference>
<gene>
    <name evidence="3" type="ORF">FM996_19750</name>
</gene>
<sequence>MGLVQIAWSRKTMGSGAVASGIRIFDFEFFYPSGLVARSESRAQSRERRRRSVDLCLVRNGHALGRSNRNGVSLAARNRIRQKCRKRQSAGDRPPRSHGHTWGLGRLHGDFARGGSGRSVHFRFLDARSNYLPISSAFSHLSDVRRQSFRTRLRSGPQCDEQDVRPIVLDARGKRRGAGMRGASIAPLRRRRHVGRGHSRRTRRIADRHERCRILARIASIGAFVRFLFLSVTPHFRPAALDDESSRNCPRHIAPISRDSRRSHSKASREEQQMPNAAHAVPLIVESNNPAVADAIGALEANLLTFYESNASYYDCAASADKSLFFEPIAAMAHSIVASRSRIRILEVGAGKSDLPDYLRRTLSVGELDFVAHDINPTNATFYRERQIPLMVGALTELKLDEPFDIVVSFFAYEHMTRPAECLGIMRSMLRADGRLIIVCPKYTSPLYIPPAIRHLSRLRQLIVNFALVCSALVTRLTGRPKFHVVVDPAVFHAAWRRDFDAVHMVSGADLEAYLGRAWRVDKLPIKYPSRKYAFIASLILLGIVARRRDTKAA</sequence>
<evidence type="ECO:0000313" key="4">
    <source>
        <dbReference type="Proteomes" id="UP000316781"/>
    </source>
</evidence>
<dbReference type="EMBL" id="VJMF01000099">
    <property type="protein sequence ID" value="TRL26514.1"/>
    <property type="molecule type" value="Genomic_DNA"/>
</dbReference>
<dbReference type="InterPro" id="IPR029063">
    <property type="entry name" value="SAM-dependent_MTases_sf"/>
</dbReference>
<feature type="region of interest" description="Disordered" evidence="1">
    <location>
        <begin position="82"/>
        <end position="104"/>
    </location>
</feature>
<comment type="caution">
    <text evidence="3">The sequence shown here is derived from an EMBL/GenBank/DDBJ whole genome shotgun (WGS) entry which is preliminary data.</text>
</comment>
<keyword evidence="3" id="KW-0489">Methyltransferase</keyword>
<dbReference type="SUPFAM" id="SSF53335">
    <property type="entry name" value="S-adenosyl-L-methionine-dependent methyltransferases"/>
    <property type="match status" value="1"/>
</dbReference>
<proteinExistence type="predicted"/>
<dbReference type="GO" id="GO:0008757">
    <property type="term" value="F:S-adenosylmethionine-dependent methyltransferase activity"/>
    <property type="evidence" value="ECO:0007669"/>
    <property type="project" value="InterPro"/>
</dbReference>
<evidence type="ECO:0000313" key="3">
    <source>
        <dbReference type="EMBL" id="TRL26514.1"/>
    </source>
</evidence>
<dbReference type="Gene3D" id="3.40.50.150">
    <property type="entry name" value="Vaccinia Virus protein VP39"/>
    <property type="match status" value="1"/>
</dbReference>
<keyword evidence="3" id="KW-0808">Transferase</keyword>
<accession>A0A549SDH8</accession>
<name>A0A549SDH8_METSR</name>
<feature type="domain" description="Methyltransferase type 11" evidence="2">
    <location>
        <begin position="346"/>
        <end position="438"/>
    </location>
</feature>
<dbReference type="InterPro" id="IPR013216">
    <property type="entry name" value="Methyltransf_11"/>
</dbReference>
<dbReference type="AlphaFoldDB" id="A0A549SDH8"/>
<dbReference type="CDD" id="cd02440">
    <property type="entry name" value="AdoMet_MTases"/>
    <property type="match status" value="1"/>
</dbReference>
<evidence type="ECO:0000256" key="1">
    <source>
        <dbReference type="SAM" id="MobiDB-lite"/>
    </source>
</evidence>
<organism evidence="3 4">
    <name type="scientific">Methylosinus sporium</name>
    <dbReference type="NCBI Taxonomy" id="428"/>
    <lineage>
        <taxon>Bacteria</taxon>
        <taxon>Pseudomonadati</taxon>
        <taxon>Pseudomonadota</taxon>
        <taxon>Alphaproteobacteria</taxon>
        <taxon>Hyphomicrobiales</taxon>
        <taxon>Methylocystaceae</taxon>
        <taxon>Methylosinus</taxon>
    </lineage>
</organism>
<protein>
    <submittedName>
        <fullName evidence="3">Class I SAM-dependent methyltransferase</fullName>
    </submittedName>
</protein>
<feature type="region of interest" description="Disordered" evidence="1">
    <location>
        <begin position="241"/>
        <end position="276"/>
    </location>
</feature>
<evidence type="ECO:0000259" key="2">
    <source>
        <dbReference type="Pfam" id="PF08241"/>
    </source>
</evidence>
<dbReference type="Pfam" id="PF08241">
    <property type="entry name" value="Methyltransf_11"/>
    <property type="match status" value="1"/>
</dbReference>
<dbReference type="Proteomes" id="UP000316781">
    <property type="component" value="Unassembled WGS sequence"/>
</dbReference>